<organism evidence="1 2">
    <name type="scientific">Pseudonocardia acidicola</name>
    <dbReference type="NCBI Taxonomy" id="2724939"/>
    <lineage>
        <taxon>Bacteria</taxon>
        <taxon>Bacillati</taxon>
        <taxon>Actinomycetota</taxon>
        <taxon>Actinomycetes</taxon>
        <taxon>Pseudonocardiales</taxon>
        <taxon>Pseudonocardiaceae</taxon>
        <taxon>Pseudonocardia</taxon>
    </lineage>
</organism>
<dbReference type="Gene3D" id="3.40.30.10">
    <property type="entry name" value="Glutaredoxin"/>
    <property type="match status" value="1"/>
</dbReference>
<dbReference type="Proteomes" id="UP000820669">
    <property type="component" value="Unassembled WGS sequence"/>
</dbReference>
<dbReference type="SUPFAM" id="SSF52833">
    <property type="entry name" value="Thioredoxin-like"/>
    <property type="match status" value="1"/>
</dbReference>
<keyword evidence="2" id="KW-1185">Reference proteome</keyword>
<reference evidence="1 2" key="1">
    <citation type="submission" date="2020-04" db="EMBL/GenBank/DDBJ databases">
        <authorList>
            <person name="Klaysubun C."/>
            <person name="Duangmal K."/>
            <person name="Lipun K."/>
        </authorList>
    </citation>
    <scope>NUCLEOTIDE SEQUENCE [LARGE SCALE GENOMIC DNA]</scope>
    <source>
        <strain evidence="1 2">K10HN5</strain>
    </source>
</reference>
<gene>
    <name evidence="1" type="ORF">HF526_00520</name>
</gene>
<accession>A0ABX1S2P6</accession>
<comment type="caution">
    <text evidence="1">The sequence shown here is derived from an EMBL/GenBank/DDBJ whole genome shotgun (WGS) entry which is preliminary data.</text>
</comment>
<evidence type="ECO:0000313" key="2">
    <source>
        <dbReference type="Proteomes" id="UP000820669"/>
    </source>
</evidence>
<protein>
    <submittedName>
        <fullName evidence="1">Thioredoxin family protein</fullName>
    </submittedName>
</protein>
<dbReference type="CDD" id="cd02947">
    <property type="entry name" value="TRX_family"/>
    <property type="match status" value="1"/>
</dbReference>
<name>A0ABX1S2P6_9PSEU</name>
<dbReference type="RefSeq" id="WP_169379188.1">
    <property type="nucleotide sequence ID" value="NZ_JAAXLA010000001.1"/>
</dbReference>
<proteinExistence type="predicted"/>
<dbReference type="EMBL" id="JAAXLA010000001">
    <property type="protein sequence ID" value="NMH95816.1"/>
    <property type="molecule type" value="Genomic_DNA"/>
</dbReference>
<dbReference type="InterPro" id="IPR036249">
    <property type="entry name" value="Thioredoxin-like_sf"/>
</dbReference>
<evidence type="ECO:0000313" key="1">
    <source>
        <dbReference type="EMBL" id="NMH95816.1"/>
    </source>
</evidence>
<sequence>MSESAAPAGDVTDAAGLPRDGLVAVVKQDCPTCRLVEPVLAQLGPALTVFTQDDPGFPAGVGDVRDDTALDVSLALGIDTVPTLLRFADGAVVARTEGWLRDEWEALAGVGGLGPDLPEYRPGCGSRTHDPEVAEELLVRTRGGTLSARRLEIAALEDEAEALFDRGWSDGLPVVAPTPARVLRMLEGTARAPDEAVAVIPPNLVEATVEKVAINAVLAGCRPEYLPVVLAAVEAACTDEFNAHGLLATTWGAGPAIIVNGPVAREIGMNAGGNALGQGNRANATIGRALQLVIRNVGGGRPGEVDRATMGHPGKIGFCFAEDEAGSPWEPLSVSRGVAPGTSAVTVFAAEGPRGLADQISRTPESLARSLAAGLRSVAHPKLPLAFDATLVVCPEHGRVFAEAGWSRDRLAAELAELLALDPAEIERGAGGIEEGLPAGAATAPVPKFRPGGLLIAYAGGGAGMFSTVIGGWVGGPGGSQPVTREVGPWA</sequence>